<dbReference type="AlphaFoldDB" id="A0A6I1DWX7"/>
<dbReference type="Gene3D" id="1.20.1440.60">
    <property type="entry name" value="23S rRNA-intervening sequence"/>
    <property type="match status" value="1"/>
</dbReference>
<dbReference type="InterPro" id="IPR012657">
    <property type="entry name" value="23S_rRNA-intervening_sequence"/>
</dbReference>
<dbReference type="Pfam" id="PF05635">
    <property type="entry name" value="23S_rRNA_IVP"/>
    <property type="match status" value="1"/>
</dbReference>
<evidence type="ECO:0000313" key="2">
    <source>
        <dbReference type="Proteomes" id="UP000429785"/>
    </source>
</evidence>
<evidence type="ECO:0000313" key="1">
    <source>
        <dbReference type="EMBL" id="KAB7528554.1"/>
    </source>
</evidence>
<accession>A0A6I1DWX7</accession>
<proteinExistence type="predicted"/>
<gene>
    <name evidence="1" type="ORF">F8C76_11875</name>
</gene>
<protein>
    <submittedName>
        <fullName evidence="1">Four helix bundle protein</fullName>
    </submittedName>
</protein>
<dbReference type="NCBIfam" id="TIGR02436">
    <property type="entry name" value="four helix bundle protein"/>
    <property type="match status" value="1"/>
</dbReference>
<name>A0A6I1DWX7_9FLAO</name>
<dbReference type="OrthoDB" id="285993at2"/>
<dbReference type="Proteomes" id="UP000429785">
    <property type="component" value="Unassembled WGS sequence"/>
</dbReference>
<sequence>MTQKKFDLEERFVDLAANIASFCQDLSNDFTGQYYGNQLLRSAGGAALNFGEAQGTNTDRDYVYRATISLRELKESRVNLKILNKIGYGNMEMRISLLDEVEQLIKVTATIIKKKK</sequence>
<dbReference type="EMBL" id="WELG01000002">
    <property type="protein sequence ID" value="KAB7528554.1"/>
    <property type="molecule type" value="Genomic_DNA"/>
</dbReference>
<comment type="caution">
    <text evidence="1">The sequence shown here is derived from an EMBL/GenBank/DDBJ whole genome shotgun (WGS) entry which is preliminary data.</text>
</comment>
<dbReference type="InterPro" id="IPR036583">
    <property type="entry name" value="23S_rRNA_IVS_sf"/>
</dbReference>
<reference evidence="1 2" key="1">
    <citation type="submission" date="2019-10" db="EMBL/GenBank/DDBJ databases">
        <title>Muricauda olearia CL-SS4 JCM15563 genome.</title>
        <authorList>
            <person name="Liu L."/>
        </authorList>
    </citation>
    <scope>NUCLEOTIDE SEQUENCE [LARGE SCALE GENOMIC DNA]</scope>
    <source>
        <strain evidence="1 2">CL-SS4</strain>
    </source>
</reference>
<dbReference type="SUPFAM" id="SSF158446">
    <property type="entry name" value="IVS-encoded protein-like"/>
    <property type="match status" value="1"/>
</dbReference>
<dbReference type="RefSeq" id="WP_152131904.1">
    <property type="nucleotide sequence ID" value="NZ_WELG01000002.1"/>
</dbReference>
<organism evidence="1 2">
    <name type="scientific">Flagellimonas olearia</name>
    <dbReference type="NCBI Taxonomy" id="552546"/>
    <lineage>
        <taxon>Bacteria</taxon>
        <taxon>Pseudomonadati</taxon>
        <taxon>Bacteroidota</taxon>
        <taxon>Flavobacteriia</taxon>
        <taxon>Flavobacteriales</taxon>
        <taxon>Flavobacteriaceae</taxon>
        <taxon>Flagellimonas</taxon>
    </lineage>
</organism>